<reference evidence="2 3" key="1">
    <citation type="submission" date="2019-11" db="EMBL/GenBank/DDBJ databases">
        <title>Pedobacter sp. HMF7056 Genome sequencing and assembly.</title>
        <authorList>
            <person name="Kang H."/>
            <person name="Kim H."/>
            <person name="Joh K."/>
        </authorList>
    </citation>
    <scope>NUCLEOTIDE SEQUENCE [LARGE SCALE GENOMIC DNA]</scope>
    <source>
        <strain evidence="2 3">HMF7056</strain>
    </source>
</reference>
<organism evidence="2 3">
    <name type="scientific">Hufsiella ginkgonis</name>
    <dbReference type="NCBI Taxonomy" id="2695274"/>
    <lineage>
        <taxon>Bacteria</taxon>
        <taxon>Pseudomonadati</taxon>
        <taxon>Bacteroidota</taxon>
        <taxon>Sphingobacteriia</taxon>
        <taxon>Sphingobacteriales</taxon>
        <taxon>Sphingobacteriaceae</taxon>
        <taxon>Hufsiella</taxon>
    </lineage>
</organism>
<keyword evidence="1" id="KW-0812">Transmembrane</keyword>
<evidence type="ECO:0000313" key="3">
    <source>
        <dbReference type="Proteomes" id="UP000451233"/>
    </source>
</evidence>
<feature type="transmembrane region" description="Helical" evidence="1">
    <location>
        <begin position="179"/>
        <end position="199"/>
    </location>
</feature>
<dbReference type="Proteomes" id="UP000451233">
    <property type="component" value="Unassembled WGS sequence"/>
</dbReference>
<keyword evidence="3" id="KW-1185">Reference proteome</keyword>
<dbReference type="EMBL" id="WVHS01000001">
    <property type="protein sequence ID" value="MXV14440.1"/>
    <property type="molecule type" value="Genomic_DNA"/>
</dbReference>
<protein>
    <submittedName>
        <fullName evidence="2">Beta-carotene 15,15'-monooxygenase</fullName>
    </submittedName>
</protein>
<dbReference type="RefSeq" id="WP_160905414.1">
    <property type="nucleotide sequence ID" value="NZ_WVHS01000001.1"/>
</dbReference>
<evidence type="ECO:0000313" key="2">
    <source>
        <dbReference type="EMBL" id="MXV14440.1"/>
    </source>
</evidence>
<keyword evidence="2" id="KW-0560">Oxidoreductase</keyword>
<keyword evidence="2" id="KW-0503">Monooxygenase</keyword>
<dbReference type="InterPro" id="IPR045625">
    <property type="entry name" value="DUF6427"/>
</dbReference>
<dbReference type="Pfam" id="PF19992">
    <property type="entry name" value="DUF6427"/>
    <property type="match status" value="1"/>
</dbReference>
<feature type="transmembrane region" description="Helical" evidence="1">
    <location>
        <begin position="307"/>
        <end position="325"/>
    </location>
</feature>
<sequence>MINQFRTLSPLNLAILAVATLVFRIGLFYHLPGSLPLHITDPLEKLMIRVPGSLSVSATSNILIAAAITFCQGLLVNKMVNDYNLMGRPSFLPALLYVTAASLLTPFLTLSLPLIGNFFVIWIAYKFLSLYRSDSAGPVMYDLGMIVGAATLVYFPFIAMVPLLWISLIIFRPFNWREWFAVLMGFITIYFFLGFIYYWNDVTEKFYRIWLPLTNKFTLGIQLNLYDYIVFIPLLIIFALSLLTIQQKVFRGYVQTRKSFQALFAMLILAIVSFYLEPDSGISHFQLAAVPVSVFLAYYFSHARIRWFYEALYMLLAGCVIYFQWF</sequence>
<keyword evidence="1" id="KW-1133">Transmembrane helix</keyword>
<feature type="transmembrane region" description="Helical" evidence="1">
    <location>
        <begin position="282"/>
        <end position="300"/>
    </location>
</feature>
<name>A0A7K1XU10_9SPHI</name>
<keyword evidence="1" id="KW-0472">Membrane</keyword>
<feature type="transmembrane region" description="Helical" evidence="1">
    <location>
        <begin position="145"/>
        <end position="167"/>
    </location>
</feature>
<dbReference type="GO" id="GO:0004497">
    <property type="term" value="F:monooxygenase activity"/>
    <property type="evidence" value="ECO:0007669"/>
    <property type="project" value="UniProtKB-KW"/>
</dbReference>
<accession>A0A7K1XU10</accession>
<comment type="caution">
    <text evidence="2">The sequence shown here is derived from an EMBL/GenBank/DDBJ whole genome shotgun (WGS) entry which is preliminary data.</text>
</comment>
<gene>
    <name evidence="2" type="ORF">GS398_03955</name>
</gene>
<feature type="transmembrane region" description="Helical" evidence="1">
    <location>
        <begin position="95"/>
        <end position="125"/>
    </location>
</feature>
<evidence type="ECO:0000256" key="1">
    <source>
        <dbReference type="SAM" id="Phobius"/>
    </source>
</evidence>
<feature type="transmembrane region" description="Helical" evidence="1">
    <location>
        <begin position="219"/>
        <end position="240"/>
    </location>
</feature>
<dbReference type="AlphaFoldDB" id="A0A7K1XU10"/>
<proteinExistence type="predicted"/>
<feature type="transmembrane region" description="Helical" evidence="1">
    <location>
        <begin position="52"/>
        <end position="75"/>
    </location>
</feature>
<feature type="transmembrane region" description="Helical" evidence="1">
    <location>
        <begin position="12"/>
        <end position="32"/>
    </location>
</feature>
<feature type="transmembrane region" description="Helical" evidence="1">
    <location>
        <begin position="260"/>
        <end position="276"/>
    </location>
</feature>